<dbReference type="OrthoDB" id="3215377at2"/>
<organism evidence="2 3">
    <name type="scientific">Corynebacterium falsenii</name>
    <dbReference type="NCBI Taxonomy" id="108486"/>
    <lineage>
        <taxon>Bacteria</taxon>
        <taxon>Bacillati</taxon>
        <taxon>Actinomycetota</taxon>
        <taxon>Actinomycetes</taxon>
        <taxon>Mycobacteriales</taxon>
        <taxon>Corynebacteriaceae</taxon>
        <taxon>Corynebacterium</taxon>
    </lineage>
</organism>
<proteinExistence type="predicted"/>
<dbReference type="Gene3D" id="1.10.10.10">
    <property type="entry name" value="Winged helix-like DNA-binding domain superfamily/Winged helix DNA-binding domain"/>
    <property type="match status" value="1"/>
</dbReference>
<keyword evidence="3" id="KW-1185">Reference proteome</keyword>
<name>A0A418QA49_9CORY</name>
<dbReference type="PANTHER" id="PTHR39515">
    <property type="entry name" value="CONSERVED PROTEIN"/>
    <property type="match status" value="1"/>
</dbReference>
<dbReference type="SUPFAM" id="SSF46785">
    <property type="entry name" value="Winged helix' DNA-binding domain"/>
    <property type="match status" value="1"/>
</dbReference>
<dbReference type="InterPro" id="IPR036390">
    <property type="entry name" value="WH_DNA-bd_sf"/>
</dbReference>
<evidence type="ECO:0000313" key="2">
    <source>
        <dbReference type="EMBL" id="RIX36783.1"/>
    </source>
</evidence>
<dbReference type="STRING" id="1451189.CFAL_09180"/>
<protein>
    <submittedName>
        <fullName evidence="2">MarR family transcriptional regulator</fullName>
    </submittedName>
</protein>
<dbReference type="GO" id="GO:0003700">
    <property type="term" value="F:DNA-binding transcription factor activity"/>
    <property type="evidence" value="ECO:0007669"/>
    <property type="project" value="InterPro"/>
</dbReference>
<sequence>MSSSAQELSKNIRALVGAYLRAFRTEPYVAEKLPPGQETVLAYLNTTPGLTSAELARLEHVRPQSMNKTVSQLREAGLVDVHQDAEDKRRHELRLTDAGAIMLRDVRASRNDWLTQQLERNLTAHERRQLSEALPLLDAVLRDVR</sequence>
<dbReference type="SMART" id="SM00347">
    <property type="entry name" value="HTH_MARR"/>
    <property type="match status" value="1"/>
</dbReference>
<feature type="domain" description="HTH marR-type" evidence="1">
    <location>
        <begin position="5"/>
        <end position="139"/>
    </location>
</feature>
<comment type="caution">
    <text evidence="2">The sequence shown here is derived from an EMBL/GenBank/DDBJ whole genome shotgun (WGS) entry which is preliminary data.</text>
</comment>
<dbReference type="Proteomes" id="UP000285278">
    <property type="component" value="Unassembled WGS sequence"/>
</dbReference>
<dbReference type="AlphaFoldDB" id="A0A418QA49"/>
<gene>
    <name evidence="2" type="ORF">D3M95_00820</name>
</gene>
<dbReference type="InterPro" id="IPR036388">
    <property type="entry name" value="WH-like_DNA-bd_sf"/>
</dbReference>
<evidence type="ECO:0000259" key="1">
    <source>
        <dbReference type="PROSITE" id="PS50995"/>
    </source>
</evidence>
<evidence type="ECO:0000313" key="3">
    <source>
        <dbReference type="Proteomes" id="UP000285278"/>
    </source>
</evidence>
<accession>A0A418QA49</accession>
<dbReference type="InterPro" id="IPR000835">
    <property type="entry name" value="HTH_MarR-typ"/>
</dbReference>
<dbReference type="EMBL" id="QXJK01000001">
    <property type="protein sequence ID" value="RIX36783.1"/>
    <property type="molecule type" value="Genomic_DNA"/>
</dbReference>
<dbReference type="PROSITE" id="PS50995">
    <property type="entry name" value="HTH_MARR_2"/>
    <property type="match status" value="1"/>
</dbReference>
<dbReference type="Pfam" id="PF12802">
    <property type="entry name" value="MarR_2"/>
    <property type="match status" value="1"/>
</dbReference>
<dbReference type="InterPro" id="IPR052526">
    <property type="entry name" value="HTH-type_Bedaq_tolerance"/>
</dbReference>
<reference evidence="2 3" key="1">
    <citation type="submission" date="2018-09" db="EMBL/GenBank/DDBJ databases">
        <title>Optimization and identification of Corynebacterium falsenii FN1-14 from fish paste.</title>
        <authorList>
            <person name="Daroonpunt R."/>
            <person name="Tanasupawat S."/>
        </authorList>
    </citation>
    <scope>NUCLEOTIDE SEQUENCE [LARGE SCALE GENOMIC DNA]</scope>
    <source>
        <strain evidence="2 3">FN1-14</strain>
    </source>
</reference>
<dbReference type="RefSeq" id="WP_119664123.1">
    <property type="nucleotide sequence ID" value="NZ_QXJK01000001.1"/>
</dbReference>
<dbReference type="PANTHER" id="PTHR39515:SF2">
    <property type="entry name" value="HTH-TYPE TRANSCRIPTIONAL REGULATOR RV0880"/>
    <property type="match status" value="1"/>
</dbReference>